<protein>
    <submittedName>
        <fullName evidence="2">Uncharacterized protein</fullName>
    </submittedName>
</protein>
<feature type="compositionally biased region" description="Polar residues" evidence="1">
    <location>
        <begin position="381"/>
        <end position="391"/>
    </location>
</feature>
<feature type="compositionally biased region" description="Basic and acidic residues" evidence="1">
    <location>
        <begin position="73"/>
        <end position="91"/>
    </location>
</feature>
<organism evidence="2 3">
    <name type="scientific">Ceraceosorus guamensis</name>
    <dbReference type="NCBI Taxonomy" id="1522189"/>
    <lineage>
        <taxon>Eukaryota</taxon>
        <taxon>Fungi</taxon>
        <taxon>Dikarya</taxon>
        <taxon>Basidiomycota</taxon>
        <taxon>Ustilaginomycotina</taxon>
        <taxon>Exobasidiomycetes</taxon>
        <taxon>Ceraceosorales</taxon>
        <taxon>Ceraceosoraceae</taxon>
        <taxon>Ceraceosorus</taxon>
    </lineage>
</organism>
<name>A0A316VTP3_9BASI</name>
<evidence type="ECO:0000256" key="1">
    <source>
        <dbReference type="SAM" id="MobiDB-lite"/>
    </source>
</evidence>
<gene>
    <name evidence="2" type="ORF">IE81DRAFT_17003</name>
</gene>
<feature type="region of interest" description="Disordered" evidence="1">
    <location>
        <begin position="73"/>
        <end position="92"/>
    </location>
</feature>
<dbReference type="InParanoid" id="A0A316VTP3"/>
<evidence type="ECO:0000313" key="3">
    <source>
        <dbReference type="Proteomes" id="UP000245783"/>
    </source>
</evidence>
<feature type="compositionally biased region" description="Basic and acidic residues" evidence="1">
    <location>
        <begin position="408"/>
        <end position="423"/>
    </location>
</feature>
<feature type="region of interest" description="Disordered" evidence="1">
    <location>
        <begin position="154"/>
        <end position="187"/>
    </location>
</feature>
<accession>A0A316VTP3</accession>
<feature type="compositionally biased region" description="Basic and acidic residues" evidence="1">
    <location>
        <begin position="439"/>
        <end position="457"/>
    </location>
</feature>
<dbReference type="EMBL" id="KZ819457">
    <property type="protein sequence ID" value="PWN39591.1"/>
    <property type="molecule type" value="Genomic_DNA"/>
</dbReference>
<dbReference type="AlphaFoldDB" id="A0A316VTP3"/>
<proteinExistence type="predicted"/>
<dbReference type="OrthoDB" id="10399971at2759"/>
<evidence type="ECO:0000313" key="2">
    <source>
        <dbReference type="EMBL" id="PWN39591.1"/>
    </source>
</evidence>
<feature type="region of interest" description="Disordered" evidence="1">
    <location>
        <begin position="330"/>
        <end position="471"/>
    </location>
</feature>
<dbReference type="GeneID" id="37032486"/>
<reference evidence="2 3" key="1">
    <citation type="journal article" date="2018" name="Mol. Biol. Evol.">
        <title>Broad Genomic Sampling Reveals a Smut Pathogenic Ancestry of the Fungal Clade Ustilaginomycotina.</title>
        <authorList>
            <person name="Kijpornyongpan T."/>
            <person name="Mondo S.J."/>
            <person name="Barry K."/>
            <person name="Sandor L."/>
            <person name="Lee J."/>
            <person name="Lipzen A."/>
            <person name="Pangilinan J."/>
            <person name="LaButti K."/>
            <person name="Hainaut M."/>
            <person name="Henrissat B."/>
            <person name="Grigoriev I.V."/>
            <person name="Spatafora J.W."/>
            <person name="Aime M.C."/>
        </authorList>
    </citation>
    <scope>NUCLEOTIDE SEQUENCE [LARGE SCALE GENOMIC DNA]</scope>
    <source>
        <strain evidence="2 3">MCA 4658</strain>
    </source>
</reference>
<dbReference type="RefSeq" id="XP_025366751.1">
    <property type="nucleotide sequence ID" value="XM_025510616.1"/>
</dbReference>
<keyword evidence="3" id="KW-1185">Reference proteome</keyword>
<dbReference type="Proteomes" id="UP000245783">
    <property type="component" value="Unassembled WGS sequence"/>
</dbReference>
<sequence length="782" mass="84556">MSVFSPSVGVRYMPSDRHVVSPASLFQRSDSFDEATSDVDAPCHQRDHSNKDRRETIRRAIAFVRHQLPSREVTSHHNTREDMGADNRRLGVSDSCPPISKRAFPRSDAPLFLQTARYASDDNLLGKDRTSFHHGLLPDAACDMKDRPLRRFPVRSSSAQSLQTGVGAFGKRARPHTSDGGNESPQRTVFKKSLASDVSQASSSLTCSPDTASSASSTMHSSLSTSATTLIGSTARQGDTKECPESKNLGLGITTVPCGLAPVRHEHCGYSINLWRDGTWGEAPHSKIVLARDVPLVSSGCLLTDAAALDGDHTLVTCLEKDRTARAQQLGKVDGWHEEPVGLTPPPSTKRPSVESKLNGHVAGRPTRRRSSCIEEDDASRLQTSKHQTSRLPAPAPSTEHSSVRPLATRDRAAEDEPLTLEHRKSRSAGQFCNGSLLERMESSSEARRSRKADRSGHTSSFTLRSISPALPNGAREHAAIEGGEFPPVRQLELAALLCNKYNLLIDEAADLITKAATRSINSETPRDPPFAHKATKSRAPKDLGSLFKQDVPVCDRHKLLKTGILHLCHTTLLPVSLQWAKGRTSPPEQRGKSPVPPVEACSLLAEPSMRPNATAATIPQQQKAVSSVRLITSLFLDIATLCCWCGLAPQPSSAAQFTTVGFGRAKAATAFLDNCLDHCQFYDSSVSFIVVANSDPTSDSDQQGASEGVSDTSAQLCRSLGLQVVNNDENNTVLESDNIEVQAVLSGGLETDRERLEELSTDAIELADAPKIIADADMLNH</sequence>
<feature type="compositionally biased region" description="Polar residues" evidence="1">
    <location>
        <begin position="155"/>
        <end position="164"/>
    </location>
</feature>
<feature type="region of interest" description="Disordered" evidence="1">
    <location>
        <begin position="201"/>
        <end position="220"/>
    </location>
</feature>